<reference evidence="9" key="1">
    <citation type="submission" date="2017-08" db="EMBL/GenBank/DDBJ databases">
        <authorList>
            <person name="Polle J.E."/>
            <person name="Barry K."/>
            <person name="Cushman J."/>
            <person name="Schmutz J."/>
            <person name="Tran D."/>
            <person name="Hathwaick L.T."/>
            <person name="Yim W.C."/>
            <person name="Jenkins J."/>
            <person name="Mckie-Krisberg Z.M."/>
            <person name="Prochnik S."/>
            <person name="Lindquist E."/>
            <person name="Dockter R.B."/>
            <person name="Adam C."/>
            <person name="Molina H."/>
            <person name="Bunkerborg J."/>
            <person name="Jin E."/>
            <person name="Buchheim M."/>
            <person name="Magnuson J."/>
        </authorList>
    </citation>
    <scope>NUCLEOTIDE SEQUENCE</scope>
    <source>
        <strain evidence="9">CCAP 19/18</strain>
    </source>
</reference>
<feature type="region of interest" description="Disordered" evidence="7">
    <location>
        <begin position="124"/>
        <end position="176"/>
    </location>
</feature>
<dbReference type="Proteomes" id="UP000815325">
    <property type="component" value="Unassembled WGS sequence"/>
</dbReference>
<keyword evidence="5" id="KW-0443">Lipid metabolism</keyword>
<sequence>MRGTYTHTHAHARTYTQHSSHTDTCTQQPRFSIKDRVHQAVSLVGNTYASFAVLVAAFAFLMAIAGLSGLICLGFLQYHASEDADIVRALTFDYSTPIAIASVSLLASGSDSSSSFHLPWPFSHHANPKQGPQHGDYSWSEVPSNPPQAKHWFGGKPQPPHNAPWQALSAPPPHGENRAFPVGREVNVLVNLQLPAHYAELFQVTGELLTAENKVLARAVRTHLAKPEAPLRRLVRSIFWFPFYFIGLYDRTHDVQFKLFDR</sequence>
<evidence type="ECO:0000313" key="9">
    <source>
        <dbReference type="EMBL" id="KAF5829465.1"/>
    </source>
</evidence>
<evidence type="ECO:0000256" key="8">
    <source>
        <dbReference type="SAM" id="Phobius"/>
    </source>
</evidence>
<keyword evidence="2 8" id="KW-0812">Transmembrane</keyword>
<comment type="caution">
    <text evidence="9">The sequence shown here is derived from an EMBL/GenBank/DDBJ whole genome shotgun (WGS) entry which is preliminary data.</text>
</comment>
<dbReference type="InterPro" id="IPR009617">
    <property type="entry name" value="Seipin"/>
</dbReference>
<evidence type="ECO:0000256" key="7">
    <source>
        <dbReference type="SAM" id="MobiDB-lite"/>
    </source>
</evidence>
<evidence type="ECO:0000256" key="1">
    <source>
        <dbReference type="ARBA" id="ARBA00004477"/>
    </source>
</evidence>
<name>A0ABQ7G4E1_DUNSA</name>
<comment type="subcellular location">
    <subcellularLocation>
        <location evidence="1">Endoplasmic reticulum membrane</location>
        <topology evidence="1">Multi-pass membrane protein</topology>
    </subcellularLocation>
</comment>
<feature type="transmembrane region" description="Helical" evidence="8">
    <location>
        <begin position="51"/>
        <end position="76"/>
    </location>
</feature>
<evidence type="ECO:0000313" key="10">
    <source>
        <dbReference type="Proteomes" id="UP000815325"/>
    </source>
</evidence>
<keyword evidence="3" id="KW-0256">Endoplasmic reticulum</keyword>
<dbReference type="EMBL" id="MU070156">
    <property type="protein sequence ID" value="KAF5829465.1"/>
    <property type="molecule type" value="Genomic_DNA"/>
</dbReference>
<protein>
    <submittedName>
        <fullName evidence="9">Uncharacterized protein</fullName>
    </submittedName>
</protein>
<organism evidence="9 10">
    <name type="scientific">Dunaliella salina</name>
    <name type="common">Green alga</name>
    <name type="synonym">Protococcus salinus</name>
    <dbReference type="NCBI Taxonomy" id="3046"/>
    <lineage>
        <taxon>Eukaryota</taxon>
        <taxon>Viridiplantae</taxon>
        <taxon>Chlorophyta</taxon>
        <taxon>core chlorophytes</taxon>
        <taxon>Chlorophyceae</taxon>
        <taxon>CS clade</taxon>
        <taxon>Chlamydomonadales</taxon>
        <taxon>Dunaliellaceae</taxon>
        <taxon>Dunaliella</taxon>
    </lineage>
</organism>
<dbReference type="PANTHER" id="PTHR21212">
    <property type="entry name" value="BERNARDINELLI-SEIP CONGENITAL LIPODYSTROPHY 2 HOMOLOG BSCL2 PROTEIN"/>
    <property type="match status" value="1"/>
</dbReference>
<evidence type="ECO:0000256" key="4">
    <source>
        <dbReference type="ARBA" id="ARBA00022989"/>
    </source>
</evidence>
<gene>
    <name evidence="9" type="ORF">DUNSADRAFT_16046</name>
</gene>
<keyword evidence="4 8" id="KW-1133">Transmembrane helix</keyword>
<evidence type="ECO:0000256" key="3">
    <source>
        <dbReference type="ARBA" id="ARBA00022824"/>
    </source>
</evidence>
<evidence type="ECO:0000256" key="6">
    <source>
        <dbReference type="ARBA" id="ARBA00023136"/>
    </source>
</evidence>
<evidence type="ECO:0000256" key="5">
    <source>
        <dbReference type="ARBA" id="ARBA00023098"/>
    </source>
</evidence>
<dbReference type="PANTHER" id="PTHR21212:SF0">
    <property type="entry name" value="SEIPIN"/>
    <property type="match status" value="1"/>
</dbReference>
<dbReference type="Pfam" id="PF06775">
    <property type="entry name" value="Seipin"/>
    <property type="match status" value="1"/>
</dbReference>
<accession>A0ABQ7G4E1</accession>
<keyword evidence="10" id="KW-1185">Reference proteome</keyword>
<dbReference type="CDD" id="cd23995">
    <property type="entry name" value="Seipin_BSCL2_like"/>
    <property type="match status" value="1"/>
</dbReference>
<evidence type="ECO:0000256" key="2">
    <source>
        <dbReference type="ARBA" id="ARBA00022692"/>
    </source>
</evidence>
<keyword evidence="6 8" id="KW-0472">Membrane</keyword>
<proteinExistence type="predicted"/>